<keyword evidence="3" id="KW-1185">Reference proteome</keyword>
<name>A0ABS1S807_9RHOB</name>
<comment type="caution">
    <text evidence="2">The sequence shown here is derived from an EMBL/GenBank/DDBJ whole genome shotgun (WGS) entry which is preliminary data.</text>
</comment>
<evidence type="ECO:0000256" key="1">
    <source>
        <dbReference type="SAM" id="SignalP"/>
    </source>
</evidence>
<protein>
    <submittedName>
        <fullName evidence="2">Uncharacterized protein</fullName>
    </submittedName>
</protein>
<accession>A0ABS1S807</accession>
<reference evidence="2 3" key="1">
    <citation type="submission" date="2021-01" db="EMBL/GenBank/DDBJ databases">
        <title>011410 draft genome.</title>
        <authorList>
            <person name="Lang L."/>
        </authorList>
    </citation>
    <scope>NUCLEOTIDE SEQUENCE [LARGE SCALE GENOMIC DNA]</scope>
    <source>
        <strain evidence="2 3">KCTC 42845</strain>
    </source>
</reference>
<keyword evidence="1" id="KW-0732">Signal</keyword>
<proteinExistence type="predicted"/>
<dbReference type="RefSeq" id="WP_191310733.1">
    <property type="nucleotide sequence ID" value="NZ_BNCL01000009.1"/>
</dbReference>
<feature type="signal peptide" evidence="1">
    <location>
        <begin position="1"/>
        <end position="19"/>
    </location>
</feature>
<evidence type="ECO:0000313" key="2">
    <source>
        <dbReference type="EMBL" id="MBL3674395.1"/>
    </source>
</evidence>
<gene>
    <name evidence="2" type="ORF">JL111_12955</name>
</gene>
<dbReference type="Proteomes" id="UP000644749">
    <property type="component" value="Unassembled WGS sequence"/>
</dbReference>
<feature type="chain" id="PRO_5045598435" evidence="1">
    <location>
        <begin position="20"/>
        <end position="158"/>
    </location>
</feature>
<organism evidence="2 3">
    <name type="scientific">Paracoccus aerius</name>
    <dbReference type="NCBI Taxonomy" id="1915382"/>
    <lineage>
        <taxon>Bacteria</taxon>
        <taxon>Pseudomonadati</taxon>
        <taxon>Pseudomonadota</taxon>
        <taxon>Alphaproteobacteria</taxon>
        <taxon>Rhodobacterales</taxon>
        <taxon>Paracoccaceae</taxon>
        <taxon>Paracoccus</taxon>
    </lineage>
</organism>
<evidence type="ECO:0000313" key="3">
    <source>
        <dbReference type="Proteomes" id="UP000644749"/>
    </source>
</evidence>
<sequence>MTRIWCLCTLAALPVPAVGQEPATRTIIEELVAAQNPCAGLSTEILGQPVGIDRLDEVVLREADASLRGDNILLSLSGRLGCRTSDAGFIKGDASATVSADAEVSLADCEAPTVQVQLSDFGGSFAGLLGALGPVLEEQLAEAMRPKLVEACHDLRAE</sequence>
<dbReference type="EMBL" id="JAESHT010000010">
    <property type="protein sequence ID" value="MBL3674395.1"/>
    <property type="molecule type" value="Genomic_DNA"/>
</dbReference>